<dbReference type="SMART" id="SM00382">
    <property type="entry name" value="AAA"/>
    <property type="match status" value="1"/>
</dbReference>
<name>A0ABN6MSA6_9BACT</name>
<dbReference type="Gene3D" id="3.40.50.300">
    <property type="entry name" value="P-loop containing nucleotide triphosphate hydrolases"/>
    <property type="match status" value="1"/>
</dbReference>
<dbReference type="EMBL" id="AP025591">
    <property type="protein sequence ID" value="BDG03160.1"/>
    <property type="molecule type" value="Genomic_DNA"/>
</dbReference>
<dbReference type="InterPro" id="IPR035965">
    <property type="entry name" value="PAS-like_dom_sf"/>
</dbReference>
<dbReference type="PRINTS" id="PR01590">
    <property type="entry name" value="HTHFIS"/>
</dbReference>
<dbReference type="InterPro" id="IPR003593">
    <property type="entry name" value="AAA+_ATPase"/>
</dbReference>
<proteinExistence type="predicted"/>
<organism evidence="8 9">
    <name type="scientific">Anaeromyxobacter oryzae</name>
    <dbReference type="NCBI Taxonomy" id="2918170"/>
    <lineage>
        <taxon>Bacteria</taxon>
        <taxon>Pseudomonadati</taxon>
        <taxon>Myxococcota</taxon>
        <taxon>Myxococcia</taxon>
        <taxon>Myxococcales</taxon>
        <taxon>Cystobacterineae</taxon>
        <taxon>Anaeromyxobacteraceae</taxon>
        <taxon>Anaeromyxobacter</taxon>
    </lineage>
</organism>
<dbReference type="InterPro" id="IPR012704">
    <property type="entry name" value="Sig_transdc_resp-reg_PrpR"/>
</dbReference>
<dbReference type="InterPro" id="IPR025943">
    <property type="entry name" value="Sigma_54_int_dom_ATP-bd_2"/>
</dbReference>
<dbReference type="InterPro" id="IPR013767">
    <property type="entry name" value="PAS_fold"/>
</dbReference>
<evidence type="ECO:0000259" key="6">
    <source>
        <dbReference type="PROSITE" id="PS50045"/>
    </source>
</evidence>
<dbReference type="Gene3D" id="1.10.8.60">
    <property type="match status" value="1"/>
</dbReference>
<evidence type="ECO:0000259" key="7">
    <source>
        <dbReference type="PROSITE" id="PS50112"/>
    </source>
</evidence>
<dbReference type="NCBIfam" id="TIGR02329">
    <property type="entry name" value="propionate_PrpR"/>
    <property type="match status" value="1"/>
</dbReference>
<dbReference type="InterPro" id="IPR027417">
    <property type="entry name" value="P-loop_NTPase"/>
</dbReference>
<dbReference type="InterPro" id="IPR002197">
    <property type="entry name" value="HTH_Fis"/>
</dbReference>
<keyword evidence="5" id="KW-0804">Transcription</keyword>
<evidence type="ECO:0000256" key="4">
    <source>
        <dbReference type="ARBA" id="ARBA00023125"/>
    </source>
</evidence>
<keyword evidence="3" id="KW-0805">Transcription regulation</keyword>
<dbReference type="SUPFAM" id="SSF159800">
    <property type="entry name" value="PrpR receptor domain-like"/>
    <property type="match status" value="1"/>
</dbReference>
<dbReference type="PANTHER" id="PTHR32071">
    <property type="entry name" value="TRANSCRIPTIONAL REGULATORY PROTEIN"/>
    <property type="match status" value="1"/>
</dbReference>
<dbReference type="InterPro" id="IPR058031">
    <property type="entry name" value="AAA_lid_NorR"/>
</dbReference>
<dbReference type="Pfam" id="PF00989">
    <property type="entry name" value="PAS"/>
    <property type="match status" value="1"/>
</dbReference>
<gene>
    <name evidence="8" type="primary">prpR_2</name>
    <name evidence="8" type="ORF">AMOR_21560</name>
</gene>
<dbReference type="InterPro" id="IPR002078">
    <property type="entry name" value="Sigma_54_int"/>
</dbReference>
<dbReference type="InterPro" id="IPR009057">
    <property type="entry name" value="Homeodomain-like_sf"/>
</dbReference>
<dbReference type="InterPro" id="IPR025944">
    <property type="entry name" value="Sigma_54_int_dom_CS"/>
</dbReference>
<dbReference type="Gene3D" id="3.40.50.2300">
    <property type="match status" value="1"/>
</dbReference>
<dbReference type="InterPro" id="IPR000014">
    <property type="entry name" value="PAS"/>
</dbReference>
<accession>A0ABN6MSA6</accession>
<dbReference type="CDD" id="cd00130">
    <property type="entry name" value="PAS"/>
    <property type="match status" value="1"/>
</dbReference>
<protein>
    <submittedName>
        <fullName evidence="8">Propionate catabolism operon regulatory protein PrpR</fullName>
    </submittedName>
</protein>
<dbReference type="Pfam" id="PF25601">
    <property type="entry name" value="AAA_lid_14"/>
    <property type="match status" value="1"/>
</dbReference>
<feature type="domain" description="PAS" evidence="7">
    <location>
        <begin position="200"/>
        <end position="244"/>
    </location>
</feature>
<keyword evidence="2" id="KW-0067">ATP-binding</keyword>
<evidence type="ECO:0000256" key="3">
    <source>
        <dbReference type="ARBA" id="ARBA00023015"/>
    </source>
</evidence>
<evidence type="ECO:0000313" key="9">
    <source>
        <dbReference type="Proteomes" id="UP001162891"/>
    </source>
</evidence>
<dbReference type="RefSeq" id="WP_248360917.1">
    <property type="nucleotide sequence ID" value="NZ_AP025591.1"/>
</dbReference>
<evidence type="ECO:0000256" key="1">
    <source>
        <dbReference type="ARBA" id="ARBA00022741"/>
    </source>
</evidence>
<dbReference type="Proteomes" id="UP001162891">
    <property type="component" value="Chromosome"/>
</dbReference>
<dbReference type="Pfam" id="PF06506">
    <property type="entry name" value="PrpR_N"/>
    <property type="match status" value="1"/>
</dbReference>
<dbReference type="PANTHER" id="PTHR32071:SF81">
    <property type="entry name" value="PROPIONATE CATABOLISM OPERON REGULATORY PROTEIN"/>
    <property type="match status" value="1"/>
</dbReference>
<evidence type="ECO:0000256" key="5">
    <source>
        <dbReference type="ARBA" id="ARBA00023163"/>
    </source>
</evidence>
<feature type="domain" description="Sigma-54 factor interaction" evidence="6">
    <location>
        <begin position="329"/>
        <end position="561"/>
    </location>
</feature>
<dbReference type="InterPro" id="IPR010524">
    <property type="entry name" value="Sig_transdc_resp-reg_PrpR_N"/>
</dbReference>
<dbReference type="Gene3D" id="1.10.10.60">
    <property type="entry name" value="Homeodomain-like"/>
    <property type="match status" value="1"/>
</dbReference>
<dbReference type="Pfam" id="PF00158">
    <property type="entry name" value="Sigma54_activat"/>
    <property type="match status" value="1"/>
</dbReference>
<evidence type="ECO:0000256" key="2">
    <source>
        <dbReference type="ARBA" id="ARBA00022840"/>
    </source>
</evidence>
<keyword evidence="9" id="KW-1185">Reference proteome</keyword>
<keyword evidence="4" id="KW-0238">DNA-binding</keyword>
<dbReference type="Pfam" id="PF02954">
    <property type="entry name" value="HTH_8"/>
    <property type="match status" value="1"/>
</dbReference>
<dbReference type="Gene3D" id="3.30.450.20">
    <property type="entry name" value="PAS domain"/>
    <property type="match status" value="1"/>
</dbReference>
<dbReference type="SUPFAM" id="SSF52540">
    <property type="entry name" value="P-loop containing nucleoside triphosphate hydrolases"/>
    <property type="match status" value="1"/>
</dbReference>
<reference evidence="9" key="1">
    <citation type="journal article" date="2022" name="Int. J. Syst. Evol. Microbiol.">
        <title>Anaeromyxobacter oryzae sp. nov., Anaeromyxobacter diazotrophicus sp. nov. and Anaeromyxobacter paludicola sp. nov., isolated from paddy soils.</title>
        <authorList>
            <person name="Itoh H."/>
            <person name="Xu Z."/>
            <person name="Mise K."/>
            <person name="Masuda Y."/>
            <person name="Ushijima N."/>
            <person name="Hayakawa C."/>
            <person name="Shiratori Y."/>
            <person name="Senoo K."/>
        </authorList>
    </citation>
    <scope>NUCLEOTIDE SEQUENCE [LARGE SCALE GENOMIC DNA]</scope>
    <source>
        <strain evidence="9">Red232</strain>
    </source>
</reference>
<dbReference type="NCBIfam" id="TIGR00229">
    <property type="entry name" value="sensory_box"/>
    <property type="match status" value="1"/>
</dbReference>
<dbReference type="CDD" id="cd00009">
    <property type="entry name" value="AAA"/>
    <property type="match status" value="1"/>
</dbReference>
<dbReference type="PROSITE" id="PS50045">
    <property type="entry name" value="SIGMA54_INTERACT_4"/>
    <property type="match status" value="1"/>
</dbReference>
<dbReference type="PROSITE" id="PS00676">
    <property type="entry name" value="SIGMA54_INTERACT_2"/>
    <property type="match status" value="1"/>
</dbReference>
<dbReference type="PROSITE" id="PS50112">
    <property type="entry name" value="PAS"/>
    <property type="match status" value="1"/>
</dbReference>
<dbReference type="SUPFAM" id="SSF46689">
    <property type="entry name" value="Homeodomain-like"/>
    <property type="match status" value="1"/>
</dbReference>
<dbReference type="SMART" id="SM00091">
    <property type="entry name" value="PAS"/>
    <property type="match status" value="1"/>
</dbReference>
<dbReference type="SUPFAM" id="SSF55785">
    <property type="entry name" value="PYP-like sensor domain (PAS domain)"/>
    <property type="match status" value="1"/>
</dbReference>
<dbReference type="PROSITE" id="PS00688">
    <property type="entry name" value="SIGMA54_INTERACT_3"/>
    <property type="match status" value="1"/>
</dbReference>
<sequence>MPQPRDRKPILWAFSLSRLNDLLERVVPSYAGRAHIRVFDKGFDEAVEVARTLMRAGEEVDVIISAGANGAFLKKRATVPVVTIQPTGFDVLQALAKARRLSRRVAIVNHGQVTPELEHFKSLYGLEIEQRAYETVEEADACVRELAKKGIEVIVGPSAVTELSERAGLRWIFLYSQTAVCEAIDRAIEIARATRVEDAKRERVDAILRHLAEGVVAVDREHRIQSINPAMERLLGISAEQAIGVPLARVAPALSLSRVLDGGDAELEKIERLGRRTLVTNRIPIQEQGVRTGAVLTCQDASAIERVDRSLRSQHRPRRFEARHRLSDIIGRSDAIRRTRALAERYARTDATVLVTGASGTGKELFAQGIHSASRRGDRPFVAVNCAALPETLLESELFGYEEGAFTGSRRGGKPGLFEAAHTGTIFLDEVGDMPLALQTRLLRVLQQREVLRLGSNDPTPIDVRVVAATNHDLAARVEEGAFREDLYYRLNILRLHLPPLAARPEDIPLIATHLLERALEQHGALAARDRALRAILPRLAAHAWPGNVRELENVLERVAVLYAEPDGGEVDARELRVVVPELFEGRRRPSGGPTLRAARRGHERAHIQRVLEECGGNQAAAARRLGIGRTTLWRKLGSPE</sequence>
<keyword evidence="1" id="KW-0547">Nucleotide-binding</keyword>
<evidence type="ECO:0000313" key="8">
    <source>
        <dbReference type="EMBL" id="BDG03160.1"/>
    </source>
</evidence>